<keyword evidence="2" id="KW-1133">Transmembrane helix</keyword>
<feature type="transmembrane region" description="Helical" evidence="2">
    <location>
        <begin position="502"/>
        <end position="525"/>
    </location>
</feature>
<feature type="transmembrane region" description="Helical" evidence="2">
    <location>
        <begin position="885"/>
        <end position="902"/>
    </location>
</feature>
<sequence>MFTLLVTQSLRNRLLVLALAAVLVVYGAFTATRLPVDVFPDLNRPTVTIMTEAEGLAPQEVEQLVTFPVETQMNGLPGVSRVRSVSGVGLSVIYVEFDWGTDIYRNRQQVSERLAMVRPQLPPTVNPMMGPVSSIMGQIVMVALNGGSVSPMQLRELADFTIRPRLLSIPGVAQVIPMGGEVRQFRVAPQPTALRALGVTHGQLETALAQFGTNTGGGFTDQYAREYLIRNLGRTMSLDDLRNMVVATVNGRPIYLRQVAEVSFAARVKRGDAGYMGAPAVVVSVEKQPGVDTVRLTREVEAALEEITASLNACGPDAGKGSSDRTGPSVAEPVGEACAFKGVRADQLIFRQANFIETSIRNVETVLMEAVVVVAVVLFAFLLNVRTTAISLTAIPVSILATAVVFHLAGLSINTMTLGGLAIAIGELVDDAVVDVENIFRRLGENRKAGNPKSVFTVVVEASNEVRSGIVYATMVIVLVFVPLFALSGIEGRLFAPLGQAYIVSILASLLVSITLTPVLAYYLLPGLKRLEEHDSRFLKWLKRGNAALLRGLLGHGRPVMAVAGLAVAAAGLAATFLPRTFLPPFNEGSFTVNMTFNPGISLAESNRIGLVAERLLLEMPDVKSIGRRTGRAELDEHAEGVHSSDLEMDLKPGARPKPELVADIRGRLAVLPVNVNVGQPISHRLDHMLSGVRAEIALKIFGEDLDTLRALAEDTRARLSDIPGLADLQVEKQVLIPQLEIRVDYARAALYGVQPAALVEQLSRLSNGQVVSRVVDGYRRFDVVMRLSDTMRTTQRLGDLLIETPSGWVPARQIADIRETDGPNQILRENARRRIVVQANTQPGSDMGKIVQAIQERVAAANLPNGYTTRLEGSFQAQAEASRTIGLLSLLSLALVFALLYSRYRSVVFTLIILGSIPLALIGSVAALWIAGQPLSVASMIGFITLTGIATRNGILKISHYLNLAIHEGMPFGRDLVIRGSLERLAPVLMTALSAGVALVPLMIGADAPGKEILHPVAVTIFGGLISATLLDTVLTPVLFLTFGRKPLERLRDDARHRPEASPEAPRSSPVEAF</sequence>
<dbReference type="GO" id="GO:0005886">
    <property type="term" value="C:plasma membrane"/>
    <property type="evidence" value="ECO:0007669"/>
    <property type="project" value="TreeGrafter"/>
</dbReference>
<dbReference type="SUPFAM" id="SSF82866">
    <property type="entry name" value="Multidrug efflux transporter AcrB transmembrane domain"/>
    <property type="match status" value="2"/>
</dbReference>
<dbReference type="InterPro" id="IPR001036">
    <property type="entry name" value="Acrflvin-R"/>
</dbReference>
<gene>
    <name evidence="3" type="ORF">F8B43_3857</name>
</gene>
<feature type="compositionally biased region" description="Low complexity" evidence="1">
    <location>
        <begin position="1063"/>
        <end position="1075"/>
    </location>
</feature>
<evidence type="ECO:0000313" key="3">
    <source>
        <dbReference type="EMBL" id="KAB7783934.1"/>
    </source>
</evidence>
<feature type="transmembrane region" description="Helical" evidence="2">
    <location>
        <begin position="392"/>
        <end position="413"/>
    </location>
</feature>
<dbReference type="EMBL" id="WEKV01000014">
    <property type="protein sequence ID" value="KAB7783934.1"/>
    <property type="molecule type" value="Genomic_DNA"/>
</dbReference>
<dbReference type="Gene3D" id="3.30.70.1320">
    <property type="entry name" value="Multidrug efflux transporter AcrB pore domain like"/>
    <property type="match status" value="1"/>
</dbReference>
<accession>A0A833J4A7</accession>
<proteinExistence type="predicted"/>
<dbReference type="Pfam" id="PF00873">
    <property type="entry name" value="ACR_tran"/>
    <property type="match status" value="2"/>
</dbReference>
<organism evidence="3 4">
    <name type="scientific">Methylorubrum populi</name>
    <dbReference type="NCBI Taxonomy" id="223967"/>
    <lineage>
        <taxon>Bacteria</taxon>
        <taxon>Pseudomonadati</taxon>
        <taxon>Pseudomonadota</taxon>
        <taxon>Alphaproteobacteria</taxon>
        <taxon>Hyphomicrobiales</taxon>
        <taxon>Methylobacteriaceae</taxon>
        <taxon>Methylorubrum</taxon>
    </lineage>
</organism>
<dbReference type="SUPFAM" id="SSF82714">
    <property type="entry name" value="Multidrug efflux transporter AcrB TolC docking domain, DN and DC subdomains"/>
    <property type="match status" value="2"/>
</dbReference>
<reference evidence="3 4" key="1">
    <citation type="submission" date="2019-10" db="EMBL/GenBank/DDBJ databases">
        <title>Draft Genome Sequence of the Caffeine Degrading Methylotroph Methylorubrum populi PINKEL.</title>
        <authorList>
            <person name="Dawson S.C."/>
            <person name="Zhang X."/>
            <person name="Wright M.E."/>
            <person name="Sharma G."/>
            <person name="Langner J.T."/>
            <person name="Ditty J.L."/>
            <person name="Subuyuj G.A."/>
        </authorList>
    </citation>
    <scope>NUCLEOTIDE SEQUENCE [LARGE SCALE GENOMIC DNA]</scope>
    <source>
        <strain evidence="3 4">Pinkel</strain>
    </source>
</reference>
<dbReference type="Gene3D" id="3.30.70.1440">
    <property type="entry name" value="Multidrug efflux transporter AcrB pore domain"/>
    <property type="match status" value="1"/>
</dbReference>
<keyword evidence="2" id="KW-0472">Membrane</keyword>
<evidence type="ECO:0000313" key="4">
    <source>
        <dbReference type="Proteomes" id="UP000469949"/>
    </source>
</evidence>
<keyword evidence="2" id="KW-0812">Transmembrane</keyword>
<feature type="transmembrane region" description="Helical" evidence="2">
    <location>
        <begin position="908"/>
        <end position="932"/>
    </location>
</feature>
<dbReference type="Gene3D" id="1.20.1640.10">
    <property type="entry name" value="Multidrug efflux transporter AcrB transmembrane domain"/>
    <property type="match status" value="3"/>
</dbReference>
<comment type="caution">
    <text evidence="3">The sequence shown here is derived from an EMBL/GenBank/DDBJ whole genome shotgun (WGS) entry which is preliminary data.</text>
</comment>
<feature type="transmembrane region" description="Helical" evidence="2">
    <location>
        <begin position="366"/>
        <end position="385"/>
    </location>
</feature>
<name>A0A833J4A7_9HYPH</name>
<dbReference type="PRINTS" id="PR00702">
    <property type="entry name" value="ACRIFLAVINRP"/>
</dbReference>
<dbReference type="PANTHER" id="PTHR32063">
    <property type="match status" value="1"/>
</dbReference>
<dbReference type="AlphaFoldDB" id="A0A833J4A7"/>
<dbReference type="InterPro" id="IPR027463">
    <property type="entry name" value="AcrB_DN_DC_subdom"/>
</dbReference>
<dbReference type="RefSeq" id="WP_152277996.1">
    <property type="nucleotide sequence ID" value="NZ_WEKV01000014.1"/>
</dbReference>
<feature type="transmembrane region" description="Helical" evidence="2">
    <location>
        <begin position="986"/>
        <end position="1006"/>
    </location>
</feature>
<feature type="compositionally biased region" description="Basic and acidic residues" evidence="1">
    <location>
        <begin position="1053"/>
        <end position="1062"/>
    </location>
</feature>
<dbReference type="Gene3D" id="3.30.70.1430">
    <property type="entry name" value="Multidrug efflux transporter AcrB pore domain"/>
    <property type="match status" value="2"/>
</dbReference>
<feature type="transmembrane region" description="Helical" evidence="2">
    <location>
        <begin position="470"/>
        <end position="490"/>
    </location>
</feature>
<dbReference type="PANTHER" id="PTHR32063:SF4">
    <property type="entry name" value="SLR6043 PROTEIN"/>
    <property type="match status" value="1"/>
</dbReference>
<evidence type="ECO:0000256" key="1">
    <source>
        <dbReference type="SAM" id="MobiDB-lite"/>
    </source>
</evidence>
<dbReference type="Gene3D" id="3.30.2090.10">
    <property type="entry name" value="Multidrug efflux transporter AcrB TolC docking domain, DN and DC subdomains"/>
    <property type="match status" value="2"/>
</dbReference>
<feature type="region of interest" description="Disordered" evidence="1">
    <location>
        <begin position="1053"/>
        <end position="1075"/>
    </location>
</feature>
<protein>
    <submittedName>
        <fullName evidence="3">Cobalt-zinc-cadmium resistance protein CzcA</fullName>
    </submittedName>
</protein>
<dbReference type="GO" id="GO:0042910">
    <property type="term" value="F:xenobiotic transmembrane transporter activity"/>
    <property type="evidence" value="ECO:0007669"/>
    <property type="project" value="TreeGrafter"/>
</dbReference>
<evidence type="ECO:0000256" key="2">
    <source>
        <dbReference type="SAM" id="Phobius"/>
    </source>
</evidence>
<dbReference type="Proteomes" id="UP000469949">
    <property type="component" value="Unassembled WGS sequence"/>
</dbReference>
<dbReference type="SUPFAM" id="SSF82693">
    <property type="entry name" value="Multidrug efflux transporter AcrB pore domain, PN1, PN2, PC1 and PC2 subdomains"/>
    <property type="match status" value="2"/>
</dbReference>
<feature type="transmembrane region" description="Helical" evidence="2">
    <location>
        <begin position="1018"/>
        <end position="1044"/>
    </location>
</feature>